<dbReference type="VEuPathDB" id="TriTrypDB:LpyrH10_02_0310"/>
<dbReference type="SUPFAM" id="SSF52047">
    <property type="entry name" value="RNI-like"/>
    <property type="match status" value="1"/>
</dbReference>
<dbReference type="EMBL" id="LGTL01000002">
    <property type="protein sequence ID" value="KPA84512.1"/>
    <property type="molecule type" value="Genomic_DNA"/>
</dbReference>
<evidence type="ECO:0008006" key="5">
    <source>
        <dbReference type="Google" id="ProtNLM"/>
    </source>
</evidence>
<feature type="compositionally biased region" description="Polar residues" evidence="2">
    <location>
        <begin position="816"/>
        <end position="834"/>
    </location>
</feature>
<dbReference type="Proteomes" id="UP000037923">
    <property type="component" value="Unassembled WGS sequence"/>
</dbReference>
<accession>A0A0N0DYT9</accession>
<organism evidence="3 4">
    <name type="scientific">Leptomonas pyrrhocoris</name>
    <name type="common">Firebug parasite</name>
    <dbReference type="NCBI Taxonomy" id="157538"/>
    <lineage>
        <taxon>Eukaryota</taxon>
        <taxon>Discoba</taxon>
        <taxon>Euglenozoa</taxon>
        <taxon>Kinetoplastea</taxon>
        <taxon>Metakinetoplastina</taxon>
        <taxon>Trypanosomatida</taxon>
        <taxon>Trypanosomatidae</taxon>
        <taxon>Leishmaniinae</taxon>
        <taxon>Leptomonas</taxon>
    </lineage>
</organism>
<dbReference type="RefSeq" id="XP_015662951.1">
    <property type="nucleotide sequence ID" value="XM_015797431.1"/>
</dbReference>
<dbReference type="OMA" id="LASNERC"/>
<dbReference type="InterPro" id="IPR032675">
    <property type="entry name" value="LRR_dom_sf"/>
</dbReference>
<feature type="coiled-coil region" evidence="1">
    <location>
        <begin position="628"/>
        <end position="662"/>
    </location>
</feature>
<feature type="compositionally biased region" description="Polar residues" evidence="2">
    <location>
        <begin position="480"/>
        <end position="495"/>
    </location>
</feature>
<feature type="compositionally biased region" description="Basic and acidic residues" evidence="2">
    <location>
        <begin position="925"/>
        <end position="939"/>
    </location>
</feature>
<reference evidence="3 4" key="1">
    <citation type="submission" date="2015-07" db="EMBL/GenBank/DDBJ databases">
        <title>High-quality genome of monoxenous trypanosomatid Leptomonas pyrrhocoris.</title>
        <authorList>
            <person name="Flegontov P."/>
            <person name="Butenko A."/>
            <person name="Firsov S."/>
            <person name="Vlcek C."/>
            <person name="Logacheva M.D."/>
            <person name="Field M."/>
            <person name="Filatov D."/>
            <person name="Flegontova O."/>
            <person name="Gerasimov E."/>
            <person name="Jackson A.P."/>
            <person name="Kelly S."/>
            <person name="Opperdoes F."/>
            <person name="O'Reilly A."/>
            <person name="Votypka J."/>
            <person name="Yurchenko V."/>
            <person name="Lukes J."/>
        </authorList>
    </citation>
    <scope>NUCLEOTIDE SEQUENCE [LARGE SCALE GENOMIC DNA]</scope>
    <source>
        <strain evidence="3">H10</strain>
    </source>
</reference>
<feature type="compositionally biased region" description="Polar residues" evidence="2">
    <location>
        <begin position="997"/>
        <end position="1008"/>
    </location>
</feature>
<evidence type="ECO:0000313" key="4">
    <source>
        <dbReference type="Proteomes" id="UP000037923"/>
    </source>
</evidence>
<sequence length="1085" mass="116913">MDIDLRDRGISRLCFSSEETNEEEATVASAVAVLLADHNQIYHVNGLDGVFVNLVELRLSHNQLGRASTPYYRVNHHICDRSGAQRRCCCDGSASWIRALPATLEVLDVAYNHLHSFLECTCACTNGAIQQTPNVDPASVDEAEQLVRELRHSCPLAVPLFFTAARFPRLRELHLSHNAFAVSLRESDEMQSRLESSRAALMERNLTVAASETLTLLDLSFNEGVAAVNSFFLSTLRAADDANERRGATRRSSCTVNVANTAVDDLQGIAAMGLYRLSARWSLQLHPTPLSHSVLSASPSVLMELLHMVVGALEDVHIVAAELMPKLADFREKSASAIDGFNAAATLAELEELVRAEVAREAPHMADVCGSSERWVAALAYACLLHQVVPSLETVDAALSVSSCETLLLTSLTRLLSTNAPSTHLSSFSSSRLLPLGAPPLHPQRGLPTSAPPSLRGLGAVANAVAPELRSRVVVDDTRASANTKTQELDGSSANHDAAVAKNNETRPGRFQAALAALRPNRSSSATPATTRTSSVHSTASSSVLSAYEGNGSQAGDDNGTRASLQHSDEDLFTPSGLAAEDKTIYEALCLEAKELQAAVLASNERGCDFRRQTDALRQQLTQDRTLVADQLKEITRLRQEMEVLKQDLAKQKRRLEKRQKEVLYGVTAIQSREAAARESAAMERIAAREKEVARRERQLRLRAARAGALSVEYHSNGPSGERKKLRSEVLREAAVRKRLAEQENRDPLAYSPASFKSNARRSTSRTSPEQKAVVPSFAQTVTTDEERAYFELYGSLTAPVLQEVADHYMAQLSAPQQQQLREASTHLPSSGSRDATGSQQRSRGSSAQRRTSPSSSADGSPRSGVVAGSNVAELGTSPEGGRDLSSLSLSELLDAAAAIRQKQLALQQLQQQWKQPLQPPPRSPADHQSESPLEDLRATETAQKSVAEDVVVVAAFSDNGAPLFPPSVDAADETTHSADAGPTPQCGHGHSPFPSPLSQGTRPSDAQQLFDMVLAQRSNSQAGVGEANKGGEQAVPPTRSPFSSKQNDGGHDEEDSTGGTTDDTSNTLKSVNAARPQINRALFC</sequence>
<comment type="caution">
    <text evidence="3">The sequence shown here is derived from an EMBL/GenBank/DDBJ whole genome shotgun (WGS) entry which is preliminary data.</text>
</comment>
<evidence type="ECO:0000313" key="3">
    <source>
        <dbReference type="EMBL" id="KPA84512.1"/>
    </source>
</evidence>
<dbReference type="AlphaFoldDB" id="A0A0N0DYT9"/>
<dbReference type="Gene3D" id="3.80.10.10">
    <property type="entry name" value="Ribonuclease Inhibitor"/>
    <property type="match status" value="1"/>
</dbReference>
<feature type="region of interest" description="Disordered" evidence="2">
    <location>
        <begin position="911"/>
        <end position="944"/>
    </location>
</feature>
<feature type="region of interest" description="Disordered" evidence="2">
    <location>
        <begin position="816"/>
        <end position="883"/>
    </location>
</feature>
<feature type="compositionally biased region" description="Low complexity" evidence="2">
    <location>
        <begin position="522"/>
        <end position="547"/>
    </location>
</feature>
<name>A0A0N0DYT9_LEPPY</name>
<dbReference type="GeneID" id="26901352"/>
<keyword evidence="4" id="KW-1185">Reference proteome</keyword>
<feature type="region of interest" description="Disordered" evidence="2">
    <location>
        <begin position="739"/>
        <end position="779"/>
    </location>
</feature>
<gene>
    <name evidence="3" type="ORF">ABB37_01057</name>
</gene>
<dbReference type="OrthoDB" id="10022853at2759"/>
<keyword evidence="1" id="KW-0175">Coiled coil</keyword>
<protein>
    <recommendedName>
        <fullName evidence="5">Leucine-rich repeat protein</fullName>
    </recommendedName>
</protein>
<feature type="compositionally biased region" description="Polar residues" evidence="2">
    <location>
        <begin position="551"/>
        <end position="565"/>
    </location>
</feature>
<feature type="region of interest" description="Disordered" evidence="2">
    <location>
        <begin position="960"/>
        <end position="1085"/>
    </location>
</feature>
<feature type="compositionally biased region" description="Low complexity" evidence="2">
    <location>
        <begin position="836"/>
        <end position="865"/>
    </location>
</feature>
<feature type="region of interest" description="Disordered" evidence="2">
    <location>
        <begin position="517"/>
        <end position="565"/>
    </location>
</feature>
<feature type="region of interest" description="Disordered" evidence="2">
    <location>
        <begin position="476"/>
        <end position="495"/>
    </location>
</feature>
<proteinExistence type="predicted"/>
<evidence type="ECO:0000256" key="1">
    <source>
        <dbReference type="SAM" id="Coils"/>
    </source>
</evidence>
<evidence type="ECO:0000256" key="2">
    <source>
        <dbReference type="SAM" id="MobiDB-lite"/>
    </source>
</evidence>